<sequence length="429" mass="46455">MILTAKMRALAAERGERGPRAPALLDGVSAFQNTPYRLARVPLLVDAAAIAAARAQVEAYVGALDRLLAAYIESANTRAWFGLSSAGEDLILAGGRDNARVRVCRLDGYVDTAGPSSKERLRILENNADAPAGTLFTPRLNLFARRHWGVSAEPRLPMERSEAPFLDFLVAAARRESPRIAVLQEAGKSNRESVEVVAALAARGVAAELADPRDLEASSHGFVLHGDLVDVIWNKINTVSWDQFVRERPALVTAWCRALETGATVHVNGFAARYVAEAKTALAYLQRPAFLAGLEPAARGAVSALLPPSPRLDEDTLALALRERSGLVLKQRYDIRGDGVTIGRAVSEEVWHERVREAMGTGAIIQAYVEPTRAPVLFDGDTEPVELRHSLDWFLFDGRVVGLGSKANQGFKVNLFQGGTKLPVVQVST</sequence>
<accession>D0LRX7</accession>
<evidence type="ECO:0000313" key="2">
    <source>
        <dbReference type="Proteomes" id="UP000001880"/>
    </source>
</evidence>
<dbReference type="KEGG" id="hoh:Hoch_1086"/>
<organism evidence="1 2">
    <name type="scientific">Haliangium ochraceum (strain DSM 14365 / JCM 11303 / SMP-2)</name>
    <dbReference type="NCBI Taxonomy" id="502025"/>
    <lineage>
        <taxon>Bacteria</taxon>
        <taxon>Pseudomonadati</taxon>
        <taxon>Myxococcota</taxon>
        <taxon>Polyangia</taxon>
        <taxon>Haliangiales</taxon>
        <taxon>Kofleriaceae</taxon>
        <taxon>Haliangium</taxon>
    </lineage>
</organism>
<name>D0LRX7_HALO1</name>
<evidence type="ECO:0008006" key="3">
    <source>
        <dbReference type="Google" id="ProtNLM"/>
    </source>
</evidence>
<dbReference type="AlphaFoldDB" id="D0LRX7"/>
<keyword evidence="2" id="KW-1185">Reference proteome</keyword>
<dbReference type="eggNOG" id="COG2308">
    <property type="taxonomic scope" value="Bacteria"/>
</dbReference>
<gene>
    <name evidence="1" type="ordered locus">Hoch_1086</name>
</gene>
<dbReference type="EMBL" id="CP001804">
    <property type="protein sequence ID" value="ACY13674.1"/>
    <property type="molecule type" value="Genomic_DNA"/>
</dbReference>
<dbReference type="Proteomes" id="UP000001880">
    <property type="component" value="Chromosome"/>
</dbReference>
<evidence type="ECO:0000313" key="1">
    <source>
        <dbReference type="EMBL" id="ACY13674.1"/>
    </source>
</evidence>
<dbReference type="HOGENOM" id="CLU_591758_0_0_7"/>
<dbReference type="SUPFAM" id="SSF56059">
    <property type="entry name" value="Glutathione synthetase ATP-binding domain-like"/>
    <property type="match status" value="1"/>
</dbReference>
<reference evidence="1 2" key="1">
    <citation type="journal article" date="2010" name="Stand. Genomic Sci.">
        <title>Complete genome sequence of Haliangium ochraceum type strain (SMP-2).</title>
        <authorList>
            <consortium name="US DOE Joint Genome Institute (JGI-PGF)"/>
            <person name="Ivanova N."/>
            <person name="Daum C."/>
            <person name="Lang E."/>
            <person name="Abt B."/>
            <person name="Kopitz M."/>
            <person name="Saunders E."/>
            <person name="Lapidus A."/>
            <person name="Lucas S."/>
            <person name="Glavina Del Rio T."/>
            <person name="Nolan M."/>
            <person name="Tice H."/>
            <person name="Copeland A."/>
            <person name="Cheng J.F."/>
            <person name="Chen F."/>
            <person name="Bruce D."/>
            <person name="Goodwin L."/>
            <person name="Pitluck S."/>
            <person name="Mavromatis K."/>
            <person name="Pati A."/>
            <person name="Mikhailova N."/>
            <person name="Chen A."/>
            <person name="Palaniappan K."/>
            <person name="Land M."/>
            <person name="Hauser L."/>
            <person name="Chang Y.J."/>
            <person name="Jeffries C.D."/>
            <person name="Detter J.C."/>
            <person name="Brettin T."/>
            <person name="Rohde M."/>
            <person name="Goker M."/>
            <person name="Bristow J."/>
            <person name="Markowitz V."/>
            <person name="Eisen J.A."/>
            <person name="Hugenholtz P."/>
            <person name="Kyrpides N.C."/>
            <person name="Klenk H.P."/>
        </authorList>
    </citation>
    <scope>NUCLEOTIDE SEQUENCE [LARGE SCALE GENOMIC DNA]</scope>
    <source>
        <strain evidence="2">DSM 14365 / CIP 107738 / JCM 11303 / AJ 13395 / SMP-2</strain>
    </source>
</reference>
<proteinExistence type="predicted"/>
<protein>
    <recommendedName>
        <fullName evidence="3">Circularly permuted type 2 ATP-grasp protein</fullName>
    </recommendedName>
</protein>
<dbReference type="OrthoDB" id="344992at2"/>
<dbReference type="RefSeq" id="WP_012826288.1">
    <property type="nucleotide sequence ID" value="NC_013440.1"/>
</dbReference>
<dbReference type="STRING" id="502025.Hoch_1086"/>